<keyword evidence="3 9" id="KW-0813">Transport</keyword>
<protein>
    <recommendedName>
        <fullName evidence="9">Efflux pump membrane transporter</fullName>
    </recommendedName>
</protein>
<dbReference type="PRINTS" id="PR00702">
    <property type="entry name" value="ACRIFLAVINRP"/>
</dbReference>
<dbReference type="Gene3D" id="3.30.70.1320">
    <property type="entry name" value="Multidrug efflux transporter AcrB pore domain like"/>
    <property type="match status" value="1"/>
</dbReference>
<feature type="transmembrane region" description="Helical" evidence="9">
    <location>
        <begin position="12"/>
        <end position="33"/>
    </location>
</feature>
<dbReference type="AlphaFoldDB" id="A0A327KQ28"/>
<evidence type="ECO:0000256" key="3">
    <source>
        <dbReference type="ARBA" id="ARBA00022448"/>
    </source>
</evidence>
<dbReference type="GO" id="GO:0042910">
    <property type="term" value="F:xenobiotic transmembrane transporter activity"/>
    <property type="evidence" value="ECO:0007669"/>
    <property type="project" value="TreeGrafter"/>
</dbReference>
<feature type="transmembrane region" description="Helical" evidence="9">
    <location>
        <begin position="396"/>
        <end position="419"/>
    </location>
</feature>
<feature type="transmembrane region" description="Helical" evidence="9">
    <location>
        <begin position="924"/>
        <end position="948"/>
    </location>
</feature>
<dbReference type="SUPFAM" id="SSF82866">
    <property type="entry name" value="Multidrug efflux transporter AcrB transmembrane domain"/>
    <property type="match status" value="2"/>
</dbReference>
<evidence type="ECO:0000256" key="7">
    <source>
        <dbReference type="ARBA" id="ARBA00022989"/>
    </source>
</evidence>
<sequence length="1055" mass="112915">MISKFFIERPVLANVLAILMIVIGAVALLRLPVSQYPDVVPPTVSVTTSYPGASARTVIDTVALPIEQQVNGVQDMIYMQSYSGSDGSYSLIVTFEIGTNLDTAQVLVQNRVATALSQLPQSVQVQGVTVQKKMTSILQIVTLTSPDNRFDSLYLANYATIRLRDEISRLLGVGNVTVFGAGQYSMRVWLDPDKMQARSLTTQDVVQALQGQNQQVTAGQVGMPPSPKTQNFQYTLDVLGRLDEPEQFAAVIVKTGQNGDVTRVRDIGRVELGAQTYSQVFTQDGKPAAGLAIFQSPGANALDVAALVDAKMKALAKDFPQGLVYGIPFDTTLFVTASINEVYKTLYEAAILVLIVILLFLQDWRAMLVPATTVPVTIIGAFAGMAALGFTVNLSTLFAIVLAIGIVVDDAIVVVEGAAHNIEQGMSGHDAAISAMRILLGPIIGITLVLMAVFLPAAFLPGLTGRMYAQFALVIAATALLSAINALTLKPTQAATWLRPPVPPEERNAFFRGFNAVYGRVERLYAGLITRMVTHSGAMAVLALLVIAGALFGFTRVPTGFLPIEDQGYLVASVQLPDGASLTRTQAVLDRVSAIAAKTPGVKQVITIAGVSVLDNSASLANAGVAYIMLDDWDKRGKAEGLRPLLIWLNTTMGEIAEAKILVVPPPPIQGVGNAGGVTMQIELRDGSFDLVKLQGIVDNFVANASTQSQIQRVISTFRSSAPQYRVEVDRVKTETLQVSLDQVFQTLAGYLGSTYVDQFNKFGRVFQVYVQADSEFRQRLDDVRNLTVRNTSGQMIPLGTLLTITPSVGAPLISLYNLYPSATIVALPATGVSTGQTMQLMEQIAARTLPPGAGIEWTAMSYQEKIVGNQMFIVFALSIFLVYLVLAGQYESWWAPIAVVLAVPLSLLGPVLVLNATGVANNLYVQIGLVLLIALSAKNAILIVEFARETRAEGRSIVESAIEGARARFRPILMTSFAFILGVAPLVVASGAGASARASIGITVFSGMIASTCLAVLFVPSFFVLMQRWEEHLAERKALKAGKKPAPKAETAAG</sequence>
<dbReference type="NCBIfam" id="NF000282">
    <property type="entry name" value="RND_permease_1"/>
    <property type="match status" value="1"/>
</dbReference>
<dbReference type="EMBL" id="NPEX01000208">
    <property type="protein sequence ID" value="RAI41000.1"/>
    <property type="molecule type" value="Genomic_DNA"/>
</dbReference>
<evidence type="ECO:0000256" key="9">
    <source>
        <dbReference type="RuleBase" id="RU364070"/>
    </source>
</evidence>
<dbReference type="InterPro" id="IPR001036">
    <property type="entry name" value="Acrflvin-R"/>
</dbReference>
<keyword evidence="7 9" id="KW-1133">Transmembrane helix</keyword>
<dbReference type="Gene3D" id="3.30.2090.10">
    <property type="entry name" value="Multidrug efflux transporter AcrB TolC docking domain, DN and DC subdomains"/>
    <property type="match status" value="2"/>
</dbReference>
<dbReference type="GO" id="GO:0005886">
    <property type="term" value="C:plasma membrane"/>
    <property type="evidence" value="ECO:0007669"/>
    <property type="project" value="UniProtKB-SubCell"/>
</dbReference>
<evidence type="ECO:0000256" key="8">
    <source>
        <dbReference type="ARBA" id="ARBA00023136"/>
    </source>
</evidence>
<dbReference type="InterPro" id="IPR027463">
    <property type="entry name" value="AcrB_DN_DC_subdom"/>
</dbReference>
<reference evidence="10 11" key="1">
    <citation type="submission" date="2017-07" db="EMBL/GenBank/DDBJ databases">
        <title>Draft Genome Sequences of Select Purple Nonsulfur Bacteria.</title>
        <authorList>
            <person name="Lasarre B."/>
            <person name="Mckinlay J.B."/>
        </authorList>
    </citation>
    <scope>NUCLEOTIDE SEQUENCE [LARGE SCALE GENOMIC DNA]</scope>
    <source>
        <strain evidence="10 11">DSM 5909</strain>
    </source>
</reference>
<dbReference type="RefSeq" id="WP_111421279.1">
    <property type="nucleotide sequence ID" value="NZ_NPEX01000208.1"/>
</dbReference>
<dbReference type="InterPro" id="IPR004764">
    <property type="entry name" value="MdtF-like"/>
</dbReference>
<dbReference type="SUPFAM" id="SSF82714">
    <property type="entry name" value="Multidrug efflux transporter AcrB TolC docking domain, DN and DC subdomains"/>
    <property type="match status" value="2"/>
</dbReference>
<dbReference type="PANTHER" id="PTHR32063:SF13">
    <property type="entry name" value="MULTIDRUG EFFLUX PUMP SUBUNIT ACRB-RELATED"/>
    <property type="match status" value="1"/>
</dbReference>
<feature type="transmembrane region" description="Helical" evidence="9">
    <location>
        <begin position="533"/>
        <end position="554"/>
    </location>
</feature>
<comment type="caution">
    <text evidence="10">The sequence shown here is derived from an EMBL/GenBank/DDBJ whole genome shotgun (WGS) entry which is preliminary data.</text>
</comment>
<dbReference type="NCBIfam" id="TIGR00915">
    <property type="entry name" value="2A0602"/>
    <property type="match status" value="1"/>
</dbReference>
<keyword evidence="6 9" id="KW-0812">Transmembrane</keyword>
<keyword evidence="5 9" id="KW-0997">Cell inner membrane</keyword>
<feature type="transmembrane region" description="Helical" evidence="9">
    <location>
        <begin position="439"/>
        <end position="461"/>
    </location>
</feature>
<evidence type="ECO:0000256" key="2">
    <source>
        <dbReference type="ARBA" id="ARBA00010942"/>
    </source>
</evidence>
<feature type="transmembrane region" description="Helical" evidence="9">
    <location>
        <begin position="867"/>
        <end position="887"/>
    </location>
</feature>
<feature type="transmembrane region" description="Helical" evidence="9">
    <location>
        <begin position="1001"/>
        <end position="1027"/>
    </location>
</feature>
<feature type="transmembrane region" description="Helical" evidence="9">
    <location>
        <begin position="368"/>
        <end position="390"/>
    </location>
</feature>
<proteinExistence type="inferred from homology"/>
<evidence type="ECO:0000313" key="10">
    <source>
        <dbReference type="EMBL" id="RAI41000.1"/>
    </source>
</evidence>
<feature type="transmembrane region" description="Helical" evidence="9">
    <location>
        <begin position="467"/>
        <end position="489"/>
    </location>
</feature>
<accession>A0A327KQ28</accession>
<dbReference type="SUPFAM" id="SSF82693">
    <property type="entry name" value="Multidrug efflux transporter AcrB pore domain, PN1, PN2, PC1 and PC2 subdomains"/>
    <property type="match status" value="4"/>
</dbReference>
<dbReference type="FunFam" id="3.30.70.1430:FF:000001">
    <property type="entry name" value="Efflux pump membrane transporter"/>
    <property type="match status" value="1"/>
</dbReference>
<evidence type="ECO:0000256" key="5">
    <source>
        <dbReference type="ARBA" id="ARBA00022519"/>
    </source>
</evidence>
<dbReference type="PANTHER" id="PTHR32063">
    <property type="match status" value="1"/>
</dbReference>
<dbReference type="GO" id="GO:0015562">
    <property type="term" value="F:efflux transmembrane transporter activity"/>
    <property type="evidence" value="ECO:0007669"/>
    <property type="project" value="InterPro"/>
</dbReference>
<evidence type="ECO:0000256" key="4">
    <source>
        <dbReference type="ARBA" id="ARBA00022475"/>
    </source>
</evidence>
<comment type="subcellular location">
    <subcellularLocation>
        <location evidence="1 9">Cell inner membrane</location>
        <topology evidence="1 9">Multi-pass membrane protein</topology>
    </subcellularLocation>
</comment>
<name>A0A327KQ28_9BRAD</name>
<evidence type="ECO:0000256" key="6">
    <source>
        <dbReference type="ARBA" id="ARBA00022692"/>
    </source>
</evidence>
<feature type="transmembrane region" description="Helical" evidence="9">
    <location>
        <begin position="973"/>
        <end position="995"/>
    </location>
</feature>
<dbReference type="Gene3D" id="1.20.1640.10">
    <property type="entry name" value="Multidrug efflux transporter AcrB transmembrane domain"/>
    <property type="match status" value="2"/>
</dbReference>
<evidence type="ECO:0000313" key="11">
    <source>
        <dbReference type="Proteomes" id="UP000249130"/>
    </source>
</evidence>
<feature type="transmembrane region" description="Helical" evidence="9">
    <location>
        <begin position="342"/>
        <end position="361"/>
    </location>
</feature>
<dbReference type="GO" id="GO:0009636">
    <property type="term" value="P:response to toxic substance"/>
    <property type="evidence" value="ECO:0007669"/>
    <property type="project" value="UniProtKB-ARBA"/>
</dbReference>
<gene>
    <name evidence="10" type="ORF">CH341_22630</name>
</gene>
<dbReference type="Gene3D" id="3.30.70.1440">
    <property type="entry name" value="Multidrug efflux transporter AcrB pore domain"/>
    <property type="match status" value="1"/>
</dbReference>
<keyword evidence="8 9" id="KW-0472">Membrane</keyword>
<dbReference type="Gene3D" id="3.30.70.1430">
    <property type="entry name" value="Multidrug efflux transporter AcrB pore domain"/>
    <property type="match status" value="2"/>
</dbReference>
<keyword evidence="4" id="KW-1003">Cell membrane</keyword>
<evidence type="ECO:0000256" key="1">
    <source>
        <dbReference type="ARBA" id="ARBA00004429"/>
    </source>
</evidence>
<comment type="similarity">
    <text evidence="2 9">Belongs to the resistance-nodulation-cell division (RND) (TC 2.A.6) family.</text>
</comment>
<dbReference type="Pfam" id="PF00873">
    <property type="entry name" value="ACR_tran"/>
    <property type="match status" value="1"/>
</dbReference>
<organism evidence="10 11">
    <name type="scientific">Rhodoplanes roseus</name>
    <dbReference type="NCBI Taxonomy" id="29409"/>
    <lineage>
        <taxon>Bacteria</taxon>
        <taxon>Pseudomonadati</taxon>
        <taxon>Pseudomonadota</taxon>
        <taxon>Alphaproteobacteria</taxon>
        <taxon>Hyphomicrobiales</taxon>
        <taxon>Nitrobacteraceae</taxon>
        <taxon>Rhodoplanes</taxon>
    </lineage>
</organism>
<dbReference type="Proteomes" id="UP000249130">
    <property type="component" value="Unassembled WGS sequence"/>
</dbReference>
<dbReference type="OrthoDB" id="8308837at2"/>
<keyword evidence="11" id="KW-1185">Reference proteome</keyword>
<feature type="transmembrane region" description="Helical" evidence="9">
    <location>
        <begin position="894"/>
        <end position="918"/>
    </location>
</feature>